<reference evidence="1 2" key="1">
    <citation type="submission" date="2018-08" db="EMBL/GenBank/DDBJ databases">
        <title>Bacillus jemisoniae sp. nov., Bacillus chryseoplanitiae sp. nov., Bacillus resnikiae sp. nov., and Bacillus frankliniae sp. nov., isolated from Viking spacecraft and associated surfaces.</title>
        <authorList>
            <person name="Seuylemezian A."/>
            <person name="Vaishampayan P."/>
        </authorList>
    </citation>
    <scope>NUCLEOTIDE SEQUENCE [LARGE SCALE GENOMIC DNA]</scope>
    <source>
        <strain evidence="1 2">JJ-247</strain>
    </source>
</reference>
<evidence type="ECO:0000313" key="1">
    <source>
        <dbReference type="EMBL" id="RID85636.1"/>
    </source>
</evidence>
<dbReference type="InterPro" id="IPR007499">
    <property type="entry name" value="ERF_bacteria_virus"/>
</dbReference>
<comment type="caution">
    <text evidence="1">The sequence shown here is derived from an EMBL/GenBank/DDBJ whole genome shotgun (WGS) entry which is preliminary data.</text>
</comment>
<name>A0A398BDA5_9BACI</name>
<dbReference type="AlphaFoldDB" id="A0A398BDA5"/>
<keyword evidence="1" id="KW-0238">DNA-binding</keyword>
<dbReference type="Pfam" id="PF04404">
    <property type="entry name" value="ERF"/>
    <property type="match status" value="1"/>
</dbReference>
<proteinExistence type="predicted"/>
<evidence type="ECO:0000313" key="2">
    <source>
        <dbReference type="Proteomes" id="UP000265816"/>
    </source>
</evidence>
<dbReference type="RefSeq" id="WP_119112489.1">
    <property type="nucleotide sequence ID" value="NZ_CBCSEO010000002.1"/>
</dbReference>
<protein>
    <submittedName>
        <fullName evidence="1">Single-stranded DNA-binding protein</fullName>
    </submittedName>
</protein>
<sequence>MIELNIYQKLIEVRKAVPYLKKEAQGKQYNYTGSSQVLSSVREKMDELGLLLIPRIISKQVSESAIEFIGDNGHVTKRTITYFTELDLTMTWVNADKPDETIECPWYGQGVDIAGEKGVGKALTYAEKYFILKQFNIATDKDDPDAFQEKAEQYRKPEPITSKEIGLLKTKVLEFATLREKSDTDVYKVLGVADVTGLSSKEAKEILAKLTGWITSATKELAKKEKKGA</sequence>
<gene>
    <name evidence="1" type="ORF">D1970_08760</name>
</gene>
<accession>A0A398BDA5</accession>
<dbReference type="OrthoDB" id="1976435at2"/>
<organism evidence="1 2">
    <name type="scientific">Mesobacillus zeae</name>
    <dbReference type="NCBI Taxonomy" id="1917180"/>
    <lineage>
        <taxon>Bacteria</taxon>
        <taxon>Bacillati</taxon>
        <taxon>Bacillota</taxon>
        <taxon>Bacilli</taxon>
        <taxon>Bacillales</taxon>
        <taxon>Bacillaceae</taxon>
        <taxon>Mesobacillus</taxon>
    </lineage>
</organism>
<dbReference type="Proteomes" id="UP000265816">
    <property type="component" value="Unassembled WGS sequence"/>
</dbReference>
<keyword evidence="2" id="KW-1185">Reference proteome</keyword>
<dbReference type="GO" id="GO:0003677">
    <property type="term" value="F:DNA binding"/>
    <property type="evidence" value="ECO:0007669"/>
    <property type="project" value="UniProtKB-KW"/>
</dbReference>
<dbReference type="EMBL" id="QWVT01000015">
    <property type="protein sequence ID" value="RID85636.1"/>
    <property type="molecule type" value="Genomic_DNA"/>
</dbReference>